<proteinExistence type="predicted"/>
<evidence type="ECO:0000313" key="2">
    <source>
        <dbReference type="Proteomes" id="UP000233551"/>
    </source>
</evidence>
<dbReference type="EMBL" id="PGOL01000152">
    <property type="protein sequence ID" value="PKI75750.1"/>
    <property type="molecule type" value="Genomic_DNA"/>
</dbReference>
<accession>A0A2I0L556</accession>
<reference evidence="1 2" key="1">
    <citation type="submission" date="2017-11" db="EMBL/GenBank/DDBJ databases">
        <title>De-novo sequencing of pomegranate (Punica granatum L.) genome.</title>
        <authorList>
            <person name="Akparov Z."/>
            <person name="Amiraslanov A."/>
            <person name="Hajiyeva S."/>
            <person name="Abbasov M."/>
            <person name="Kaur K."/>
            <person name="Hamwieh A."/>
            <person name="Solovyev V."/>
            <person name="Salamov A."/>
            <person name="Braich B."/>
            <person name="Kosarev P."/>
            <person name="Mahmoud A."/>
            <person name="Hajiyev E."/>
            <person name="Babayeva S."/>
            <person name="Izzatullayeva V."/>
            <person name="Mammadov A."/>
            <person name="Mammadov A."/>
            <person name="Sharifova S."/>
            <person name="Ojaghi J."/>
            <person name="Eynullazada K."/>
            <person name="Bayramov B."/>
            <person name="Abdulazimova A."/>
            <person name="Shahmuradov I."/>
        </authorList>
    </citation>
    <scope>NUCLEOTIDE SEQUENCE [LARGE SCALE GENOMIC DNA]</scope>
    <source>
        <strain evidence="2">cv. AG2017</strain>
        <tissue evidence="1">Leaf</tissue>
    </source>
</reference>
<protein>
    <submittedName>
        <fullName evidence="1">Uncharacterized protein</fullName>
    </submittedName>
</protein>
<keyword evidence="2" id="KW-1185">Reference proteome</keyword>
<sequence length="62" mass="6533">MGRSSGATRATNLENSTRLLLVVGPLGECLELLGARLEPDRLEERAELELGEAAVSVLVEGA</sequence>
<dbReference type="AlphaFoldDB" id="A0A2I0L556"/>
<gene>
    <name evidence="1" type="ORF">CRG98_003893</name>
</gene>
<organism evidence="1 2">
    <name type="scientific">Punica granatum</name>
    <name type="common">Pomegranate</name>
    <dbReference type="NCBI Taxonomy" id="22663"/>
    <lineage>
        <taxon>Eukaryota</taxon>
        <taxon>Viridiplantae</taxon>
        <taxon>Streptophyta</taxon>
        <taxon>Embryophyta</taxon>
        <taxon>Tracheophyta</taxon>
        <taxon>Spermatophyta</taxon>
        <taxon>Magnoliopsida</taxon>
        <taxon>eudicotyledons</taxon>
        <taxon>Gunneridae</taxon>
        <taxon>Pentapetalae</taxon>
        <taxon>rosids</taxon>
        <taxon>malvids</taxon>
        <taxon>Myrtales</taxon>
        <taxon>Lythraceae</taxon>
        <taxon>Punica</taxon>
    </lineage>
</organism>
<comment type="caution">
    <text evidence="1">The sequence shown here is derived from an EMBL/GenBank/DDBJ whole genome shotgun (WGS) entry which is preliminary data.</text>
</comment>
<dbReference type="Proteomes" id="UP000233551">
    <property type="component" value="Unassembled WGS sequence"/>
</dbReference>
<name>A0A2I0L556_PUNGR</name>
<evidence type="ECO:0000313" key="1">
    <source>
        <dbReference type="EMBL" id="PKI75750.1"/>
    </source>
</evidence>